<dbReference type="PANTHER" id="PTHR12925:SF0">
    <property type="entry name" value="PROTEIN HIKESHI"/>
    <property type="match status" value="1"/>
</dbReference>
<evidence type="ECO:0000313" key="4">
    <source>
        <dbReference type="EMBL" id="KAL3802981.1"/>
    </source>
</evidence>
<accession>A0ABD3QSW5</accession>
<evidence type="ECO:0000259" key="2">
    <source>
        <dbReference type="Pfam" id="PF05603"/>
    </source>
</evidence>
<dbReference type="InterPro" id="IPR031318">
    <property type="entry name" value="OPI10"/>
</dbReference>
<feature type="domain" description="Hikeshi-like N-terminal" evidence="2">
    <location>
        <begin position="16"/>
        <end position="152"/>
    </location>
</feature>
<dbReference type="Pfam" id="PF05603">
    <property type="entry name" value="Hikeshi-like_N"/>
    <property type="match status" value="1"/>
</dbReference>
<gene>
    <name evidence="4" type="ORF">HJC23_011604</name>
</gene>
<dbReference type="AlphaFoldDB" id="A0ABD3QSW5"/>
<organism evidence="4 5">
    <name type="scientific">Cyclotella cryptica</name>
    <dbReference type="NCBI Taxonomy" id="29204"/>
    <lineage>
        <taxon>Eukaryota</taxon>
        <taxon>Sar</taxon>
        <taxon>Stramenopiles</taxon>
        <taxon>Ochrophyta</taxon>
        <taxon>Bacillariophyta</taxon>
        <taxon>Coscinodiscophyceae</taxon>
        <taxon>Thalassiosirophycidae</taxon>
        <taxon>Stephanodiscales</taxon>
        <taxon>Stephanodiscaceae</taxon>
        <taxon>Cyclotella</taxon>
    </lineage>
</organism>
<evidence type="ECO:0000256" key="1">
    <source>
        <dbReference type="ARBA" id="ARBA00006623"/>
    </source>
</evidence>
<dbReference type="Proteomes" id="UP001516023">
    <property type="component" value="Unassembled WGS sequence"/>
</dbReference>
<dbReference type="PANTHER" id="PTHR12925">
    <property type="entry name" value="HIKESHI FAMILY MEMBER"/>
    <property type="match status" value="1"/>
</dbReference>
<evidence type="ECO:0000259" key="3">
    <source>
        <dbReference type="Pfam" id="PF21057"/>
    </source>
</evidence>
<feature type="domain" description="Hikeshi-like C-terminal" evidence="3">
    <location>
        <begin position="159"/>
        <end position="214"/>
    </location>
</feature>
<keyword evidence="5" id="KW-1185">Reference proteome</keyword>
<comment type="caution">
    <text evidence="4">The sequence shown here is derived from an EMBL/GenBank/DDBJ whole genome shotgun (WGS) entry which is preliminary data.</text>
</comment>
<dbReference type="InterPro" id="IPR048364">
    <property type="entry name" value="Hikeshi-like_C"/>
</dbReference>
<evidence type="ECO:0008006" key="6">
    <source>
        <dbReference type="Google" id="ProtNLM"/>
    </source>
</evidence>
<protein>
    <recommendedName>
        <fullName evidence="6">Hikeshi-like domain-containing protein</fullName>
    </recommendedName>
</protein>
<evidence type="ECO:0000313" key="5">
    <source>
        <dbReference type="Proteomes" id="UP001516023"/>
    </source>
</evidence>
<comment type="similarity">
    <text evidence="1">Belongs to the OPI10 family.</text>
</comment>
<name>A0ABD3QSW5_9STRA</name>
<sequence length="216" mass="23196">MNQNHTAMSPHAFGVIIPGGIVRTDFQASDASGMKFALGLSGISGKDISTISELVFFLLPGVSLPQDHGAILYWQIVSTPAPHGANSTPFSATPTTTEFELVGAIANHNPSGVFRTGWSTNETLSSAIHSPCGSVVTINLGVSIEPLENIANVEAMPDKTVHVARNIALDLFNYMQSFDTGVGGAGNMIVPKNVFDRWMARFESKFRLDPNFFNKK</sequence>
<reference evidence="4 5" key="1">
    <citation type="journal article" date="2020" name="G3 (Bethesda)">
        <title>Improved Reference Genome for Cyclotella cryptica CCMP332, a Model for Cell Wall Morphogenesis, Salinity Adaptation, and Lipid Production in Diatoms (Bacillariophyta).</title>
        <authorList>
            <person name="Roberts W.R."/>
            <person name="Downey K.M."/>
            <person name="Ruck E.C."/>
            <person name="Traller J.C."/>
            <person name="Alverson A.J."/>
        </authorList>
    </citation>
    <scope>NUCLEOTIDE SEQUENCE [LARGE SCALE GENOMIC DNA]</scope>
    <source>
        <strain evidence="4 5">CCMP332</strain>
    </source>
</reference>
<proteinExistence type="inferred from homology"/>
<dbReference type="EMBL" id="JABMIG020000016">
    <property type="protein sequence ID" value="KAL3802981.1"/>
    <property type="molecule type" value="Genomic_DNA"/>
</dbReference>
<dbReference type="InterPro" id="IPR008493">
    <property type="entry name" value="Hikeshi-like_N"/>
</dbReference>
<dbReference type="Pfam" id="PF21057">
    <property type="entry name" value="Hikeshi-like_C"/>
    <property type="match status" value="1"/>
</dbReference>